<dbReference type="Proteomes" id="UP001213000">
    <property type="component" value="Unassembled WGS sequence"/>
</dbReference>
<evidence type="ECO:0000313" key="2">
    <source>
        <dbReference type="Proteomes" id="UP001213000"/>
    </source>
</evidence>
<protein>
    <submittedName>
        <fullName evidence="1">Uncharacterized protein</fullName>
    </submittedName>
</protein>
<organism evidence="1 2">
    <name type="scientific">Leucocoprinus birnbaumii</name>
    <dbReference type="NCBI Taxonomy" id="56174"/>
    <lineage>
        <taxon>Eukaryota</taxon>
        <taxon>Fungi</taxon>
        <taxon>Dikarya</taxon>
        <taxon>Basidiomycota</taxon>
        <taxon>Agaricomycotina</taxon>
        <taxon>Agaricomycetes</taxon>
        <taxon>Agaricomycetidae</taxon>
        <taxon>Agaricales</taxon>
        <taxon>Agaricineae</taxon>
        <taxon>Agaricaceae</taxon>
        <taxon>Leucocoprinus</taxon>
    </lineage>
</organism>
<name>A0AAD5YND2_9AGAR</name>
<gene>
    <name evidence="1" type="ORF">NP233_g12086</name>
</gene>
<reference evidence="1" key="1">
    <citation type="submission" date="2022-07" db="EMBL/GenBank/DDBJ databases">
        <title>Genome Sequence of Leucocoprinus birnbaumii.</title>
        <authorList>
            <person name="Buettner E."/>
        </authorList>
    </citation>
    <scope>NUCLEOTIDE SEQUENCE</scope>
    <source>
        <strain evidence="1">VT141</strain>
    </source>
</reference>
<accession>A0AAD5YND2</accession>
<keyword evidence="2" id="KW-1185">Reference proteome</keyword>
<sequence length="243" mass="27920">MAYTDFCRTVGLNHEPDGKRINLIVPIYAHTFRDFANGSRSHIIRKSLTYPNAVLHRLSWRKQLTKTGTQWHNFVVVTIYPSPMHFFLGTGRLEVRVDRDIASRDPCSAARYHPWDYTPEESLAADEHDIINIMTREEMDNSIENSHVTFPIYTSNVDVCFTMEDLIILLIQVRLSVGQYDPEWANYQFFTATTIRTAAKLTGLPVQRLRGHQLTITYDACLLQNITVTFQRGLTSHPTTSSI</sequence>
<dbReference type="AlphaFoldDB" id="A0AAD5YND2"/>
<comment type="caution">
    <text evidence="1">The sequence shown here is derived from an EMBL/GenBank/DDBJ whole genome shotgun (WGS) entry which is preliminary data.</text>
</comment>
<dbReference type="EMBL" id="JANIEX010001626">
    <property type="protein sequence ID" value="KAJ3555959.1"/>
    <property type="molecule type" value="Genomic_DNA"/>
</dbReference>
<evidence type="ECO:0000313" key="1">
    <source>
        <dbReference type="EMBL" id="KAJ3555959.1"/>
    </source>
</evidence>
<proteinExistence type="predicted"/>